<feature type="region of interest" description="Disordered" evidence="4">
    <location>
        <begin position="806"/>
        <end position="1002"/>
    </location>
</feature>
<feature type="compositionally biased region" description="Polar residues" evidence="4">
    <location>
        <begin position="923"/>
        <end position="942"/>
    </location>
</feature>
<evidence type="ECO:0000313" key="6">
    <source>
        <dbReference type="Proteomes" id="UP000092443"/>
    </source>
</evidence>
<evidence type="ECO:0000256" key="4">
    <source>
        <dbReference type="SAM" id="MobiDB-lite"/>
    </source>
</evidence>
<dbReference type="Pfam" id="PF11502">
    <property type="entry name" value="BCL9"/>
    <property type="match status" value="1"/>
</dbReference>
<dbReference type="RefSeq" id="XP_037898286.1">
    <property type="nucleotide sequence ID" value="XM_038042358.1"/>
</dbReference>
<comment type="subcellular location">
    <subcellularLocation>
        <location evidence="1">Nucleus</location>
    </subcellularLocation>
</comment>
<feature type="compositionally biased region" description="Polar residues" evidence="4">
    <location>
        <begin position="856"/>
        <end position="874"/>
    </location>
</feature>
<feature type="compositionally biased region" description="Low complexity" evidence="4">
    <location>
        <begin position="952"/>
        <end position="968"/>
    </location>
</feature>
<evidence type="ECO:0000256" key="2">
    <source>
        <dbReference type="ARBA" id="ARBA00009200"/>
    </source>
</evidence>
<comment type="similarity">
    <text evidence="2">Belongs to the BCL9 family.</text>
</comment>
<feature type="domain" description="B-cell lymphoma 9 beta-catenin binding" evidence="5">
    <location>
        <begin position="526"/>
        <end position="559"/>
    </location>
</feature>
<keyword evidence="3" id="KW-0539">Nucleus</keyword>
<feature type="compositionally biased region" description="Low complexity" evidence="4">
    <location>
        <begin position="991"/>
        <end position="1000"/>
    </location>
</feature>
<evidence type="ECO:0000256" key="3">
    <source>
        <dbReference type="ARBA" id="ARBA00023242"/>
    </source>
</evidence>
<feature type="compositionally biased region" description="Low complexity" evidence="4">
    <location>
        <begin position="122"/>
        <end position="135"/>
    </location>
</feature>
<feature type="compositionally biased region" description="Polar residues" evidence="4">
    <location>
        <begin position="1068"/>
        <end position="1078"/>
    </location>
</feature>
<reference evidence="7" key="1">
    <citation type="submission" date="2025-08" db="UniProtKB">
        <authorList>
            <consortium name="RefSeq"/>
        </authorList>
    </citation>
    <scope>IDENTIFICATION</scope>
    <source>
        <tissue evidence="7">Whole body pupa</tissue>
    </source>
</reference>
<feature type="compositionally biased region" description="Polar residues" evidence="4">
    <location>
        <begin position="136"/>
        <end position="147"/>
    </location>
</feature>
<keyword evidence="6" id="KW-1185">Reference proteome</keyword>
<accession>A0A9C5ZGH8</accession>
<feature type="region of interest" description="Disordered" evidence="4">
    <location>
        <begin position="84"/>
        <end position="216"/>
    </location>
</feature>
<feature type="compositionally biased region" description="Low complexity" evidence="4">
    <location>
        <begin position="11"/>
        <end position="29"/>
    </location>
</feature>
<dbReference type="InterPro" id="IPR024670">
    <property type="entry name" value="BCL9_beta-catenin-bd_dom"/>
</dbReference>
<feature type="compositionally biased region" description="Polar residues" evidence="4">
    <location>
        <begin position="1542"/>
        <end position="1555"/>
    </location>
</feature>
<name>A0A9C5ZGH8_9MUSC</name>
<feature type="compositionally biased region" description="Polar residues" evidence="4">
    <location>
        <begin position="806"/>
        <end position="839"/>
    </location>
</feature>
<feature type="compositionally biased region" description="Low complexity" evidence="4">
    <location>
        <begin position="896"/>
        <end position="922"/>
    </location>
</feature>
<dbReference type="Proteomes" id="UP000092443">
    <property type="component" value="Unplaced"/>
</dbReference>
<feature type="compositionally biased region" description="Low complexity" evidence="4">
    <location>
        <begin position="148"/>
        <end position="162"/>
    </location>
</feature>
<dbReference type="GO" id="GO:0005634">
    <property type="term" value="C:nucleus"/>
    <property type="evidence" value="ECO:0007669"/>
    <property type="project" value="UniProtKB-SubCell"/>
</dbReference>
<evidence type="ECO:0000256" key="1">
    <source>
        <dbReference type="ARBA" id="ARBA00004123"/>
    </source>
</evidence>
<dbReference type="InterPro" id="IPR013083">
    <property type="entry name" value="Znf_RING/FYVE/PHD"/>
</dbReference>
<dbReference type="GeneID" id="119643003"/>
<feature type="compositionally biased region" description="Polar residues" evidence="4">
    <location>
        <begin position="85"/>
        <end position="100"/>
    </location>
</feature>
<evidence type="ECO:0000259" key="5">
    <source>
        <dbReference type="Pfam" id="PF11502"/>
    </source>
</evidence>
<evidence type="ECO:0000313" key="7">
    <source>
        <dbReference type="RefSeq" id="XP_037898286.1"/>
    </source>
</evidence>
<protein>
    <submittedName>
        <fullName evidence="7">Protein BCL9 homolog isoform X1</fullName>
    </submittedName>
</protein>
<sequence>MLISANTTLKPAATTATAMPPSAVTSPSSPLITMMTTTINTSTTATSVLPVMSSSISTPPVSAESPTVQSLNITTNTKCDAPFGNETSPCNSESNNSQHTTLDDHPIIKKSNNNTSHERESSSNISSGSLLRKSSANINSCSIQYNESSPNNSGSDHSNSSSTPQPILDNNGNDDEKKGTIKEEDREKSNGSISSSSSISSSGSNTSFSSSSSSTTAGIKSIASAEEEKGVAIKKEENNMSPVGFGSIGNVNHNASLLENSGTSLSSQINESAANNSISDKMINLSNAGCGDDNDCSANNANAGGLEILPISNANSHSLVTKANDYCSESVVINNAPTTPMSHNSIHTYNANTNTSGSSMMGGSCLDYMQQQNHIFVFSTQLANKGAEAVLTGLCPTIIAYHCTQPATKSFLEDFFLKNSMKMTKLQRQNTLNICNMSSGGIGVGTQSWLNTITKMPHKSEMNALTGDENDVLCWEQNRSSGIDTSTENNAIKILDNVDAGSKLGSSEVDNNAIPSLQGVKVPDENLTPQQRQHREEQLAKLKKMNQFLFPENGSNEFRADMTGSQLGKVSVDAATGNLSANSMLALSGSTGQLGNKIGPTVRGVQSNMITHGKVTNCNSDAITGLGQDVLLPSDMINAGDVPIITGCSGPSKGPKNMQMNNHSNMDSILSSMNSNINMITNMSGSSIPANPPISMTTGNMIKKNSVPIITGSSASNIVNNSMVCSVSANDINDPNGGGMPNNSDLLTSFGQNFPSVNDTNKHMANAHSEMVQAGSIAQIEWSKLQQPFYEERLKGNVPDLTCNALSNPSTRANPVSMNLTSRPNTTTACMSTNAQNNRPGPPPPYHCTQRPASVPITSQSPSSPHNPTSNLSLPSPRISGGVMGVPTNSPNMDVSASSVAATPATSTCTTTGATSNSANTSLQPKISYSQEGSPSAINQSAAAGLSTRGRNTTNSLNSNPSTPLSLSHVSPKDLDTSNINTSATDQKSTRPSPQRSRSPLLMASNTGGLVEISNLEPRFSSPGQNFANGINGGSSNPFKNQSGVLDRQNMTGQMSSHFSRRPDNMPLNPNNNRTGQSKMTNSFDPITSLAQMSQQLGVGVNMASTPGSIGALGTGSAVNDMSPSTNMNMDSLMSSLDPSISEHCNSAGGNMGIVGSSSVSFGPSNCHMIGPMGQRLMSPKMCGNANVATFTSVNTSMRESSAPFSGMMSTHRMVNHRISTNFANFNVSPNIQVKASTPNTIQYMPVRPQNNNNNTMRATPSLEFLRYTNPQLIGPAGSLSGVGVLDSSSHITQMNAANDIGKVANASNGLGTNMQQMNFYGNCNQINSVGMVEQDELQSTGGLLSPHDLNLNQHGNVLRGMRPMRQPSMAQGGGLAGPRMQLPGMPNITSTGSNALSPFSGNDPESMDISESSPSMFNSAASGGGQLQMYQQKPNKSMALNAVNAGVSNNAVPNNNILTNDQTQSRSLQATVLIGPGPSNNILPNPLNVNGNIMPAGCSSGSINYKSFVGPTSNDLKYAQQYHTFQQQLYATSTRNQQPGNSANIMNPTNNSNAGFFVNK</sequence>
<feature type="compositionally biased region" description="Low complexity" evidence="4">
    <location>
        <begin position="190"/>
        <end position="216"/>
    </location>
</feature>
<feature type="region of interest" description="Disordered" evidence="4">
    <location>
        <begin position="1"/>
        <end position="29"/>
    </location>
</feature>
<feature type="region of interest" description="Disordered" evidence="4">
    <location>
        <begin position="1542"/>
        <end position="1561"/>
    </location>
</feature>
<dbReference type="Gene3D" id="3.30.40.10">
    <property type="entry name" value="Zinc/RING finger domain, C3HC4 (zinc finger)"/>
    <property type="match status" value="1"/>
</dbReference>
<feature type="region of interest" description="Disordered" evidence="4">
    <location>
        <begin position="1055"/>
        <end position="1078"/>
    </location>
</feature>
<proteinExistence type="inferred from homology"/>
<gene>
    <name evidence="7" type="primary">LOC119643003</name>
</gene>
<feature type="compositionally biased region" description="Basic and acidic residues" evidence="4">
    <location>
        <begin position="174"/>
        <end position="189"/>
    </location>
</feature>
<organism evidence="6 7">
    <name type="scientific">Glossina fuscipes</name>
    <dbReference type="NCBI Taxonomy" id="7396"/>
    <lineage>
        <taxon>Eukaryota</taxon>
        <taxon>Metazoa</taxon>
        <taxon>Ecdysozoa</taxon>
        <taxon>Arthropoda</taxon>
        <taxon>Hexapoda</taxon>
        <taxon>Insecta</taxon>
        <taxon>Pterygota</taxon>
        <taxon>Neoptera</taxon>
        <taxon>Endopterygota</taxon>
        <taxon>Diptera</taxon>
        <taxon>Brachycera</taxon>
        <taxon>Muscomorpha</taxon>
        <taxon>Hippoboscoidea</taxon>
        <taxon>Glossinidae</taxon>
        <taxon>Glossina</taxon>
    </lineage>
</organism>
<feature type="compositionally biased region" description="Polar residues" evidence="4">
    <location>
        <begin position="977"/>
        <end position="987"/>
    </location>
</feature>
<dbReference type="KEGG" id="gfs:119643003"/>